<organism evidence="1 2">
    <name type="scientific">Coniosporium uncinatum</name>
    <dbReference type="NCBI Taxonomy" id="93489"/>
    <lineage>
        <taxon>Eukaryota</taxon>
        <taxon>Fungi</taxon>
        <taxon>Dikarya</taxon>
        <taxon>Ascomycota</taxon>
        <taxon>Pezizomycotina</taxon>
        <taxon>Dothideomycetes</taxon>
        <taxon>Dothideomycetes incertae sedis</taxon>
        <taxon>Coniosporium</taxon>
    </lineage>
</organism>
<accession>A0ACC3CYD8</accession>
<feature type="non-terminal residue" evidence="1">
    <location>
        <position position="330"/>
    </location>
</feature>
<dbReference type="Proteomes" id="UP001186974">
    <property type="component" value="Unassembled WGS sequence"/>
</dbReference>
<proteinExistence type="predicted"/>
<protein>
    <submittedName>
        <fullName evidence="1">Uncharacterized protein</fullName>
    </submittedName>
</protein>
<comment type="caution">
    <text evidence="1">The sequence shown here is derived from an EMBL/GenBank/DDBJ whole genome shotgun (WGS) entry which is preliminary data.</text>
</comment>
<name>A0ACC3CYD8_9PEZI</name>
<evidence type="ECO:0000313" key="2">
    <source>
        <dbReference type="Proteomes" id="UP001186974"/>
    </source>
</evidence>
<evidence type="ECO:0000313" key="1">
    <source>
        <dbReference type="EMBL" id="KAK3056492.1"/>
    </source>
</evidence>
<reference evidence="1" key="1">
    <citation type="submission" date="2024-09" db="EMBL/GenBank/DDBJ databases">
        <title>Black Yeasts Isolated from many extreme environments.</title>
        <authorList>
            <person name="Coleine C."/>
            <person name="Stajich J.E."/>
            <person name="Selbmann L."/>
        </authorList>
    </citation>
    <scope>NUCLEOTIDE SEQUENCE</scope>
    <source>
        <strain evidence="1">CCFEE 5737</strain>
    </source>
</reference>
<sequence length="330" mass="35489">MVGDLVLVTGATGHIGFRTLLMALQKGYKVRAAVRSQAKADSLLNNKVLKALNSNLQQLNFIIVPDLTTSGAYDDAVKDVRYIIHVASPLPTSGNVVPERYYEYFVEPALAGTIGMLESAAKSSSVKRVIITSSVVALISFNDLTSPTFSATINADNRTPFVEGPYSSEIEAYGASKIAAFNEAEAWVAQKKPAFDLVHIHPSFVEGRDDLVTTAEAAVSGTNAIILAYILGKKDNAFQGASVHNEDVARTHVDALNTERIPGNTLYISHSNNPAGTLNGTNWEDATEIVARLFPEAVKKGIIPNDGTGKSLLYRMDASKTETTFGFTHL</sequence>
<gene>
    <name evidence="1" type="ORF">LTS18_011662</name>
</gene>
<dbReference type="EMBL" id="JAWDJW010009735">
    <property type="protein sequence ID" value="KAK3056492.1"/>
    <property type="molecule type" value="Genomic_DNA"/>
</dbReference>
<keyword evidence="2" id="KW-1185">Reference proteome</keyword>